<gene>
    <name evidence="1" type="primary">P0519D04.19</name>
</gene>
<organism evidence="1">
    <name type="scientific">Oryza sativa subsp. japonica</name>
    <name type="common">Rice</name>
    <dbReference type="NCBI Taxonomy" id="39947"/>
    <lineage>
        <taxon>Eukaryota</taxon>
        <taxon>Viridiplantae</taxon>
        <taxon>Streptophyta</taxon>
        <taxon>Embryophyta</taxon>
        <taxon>Tracheophyta</taxon>
        <taxon>Spermatophyta</taxon>
        <taxon>Magnoliopsida</taxon>
        <taxon>Liliopsida</taxon>
        <taxon>Poales</taxon>
        <taxon>Poaceae</taxon>
        <taxon>BOP clade</taxon>
        <taxon>Oryzoideae</taxon>
        <taxon>Oryzeae</taxon>
        <taxon>Oryzinae</taxon>
        <taxon>Oryza</taxon>
        <taxon>Oryza sativa</taxon>
    </lineage>
</organism>
<evidence type="ECO:0000313" key="1">
    <source>
        <dbReference type="EMBL" id="BAD82540.1"/>
    </source>
</evidence>
<reference evidence="1" key="1">
    <citation type="journal article" date="2002" name="Nature">
        <title>The genome sequence and structure of rice chromosome 1.</title>
        <authorList>
            <person name="Sasaki T."/>
            <person name="Matsumoto T."/>
            <person name="Yamamoto K."/>
            <person name="Sakata K."/>
            <person name="Baba T."/>
            <person name="Katayose Y."/>
            <person name="Wu J."/>
            <person name="Niimura Y."/>
            <person name="Cheng Z."/>
            <person name="Nagamura Y."/>
            <person name="Antonio B.A."/>
            <person name="Kanamori H."/>
            <person name="Hosokawa S."/>
            <person name="Masukawa M."/>
            <person name="Arikawa K."/>
            <person name="Chiden Y."/>
            <person name="Hayashi M."/>
            <person name="Okamoto M."/>
            <person name="Ando T."/>
            <person name="Aoki H."/>
            <person name="Arita K."/>
            <person name="Hamada M."/>
            <person name="Harada C."/>
            <person name="Hijishita S."/>
            <person name="Honda M."/>
            <person name="Ichikawa Y."/>
            <person name="Idonuma A."/>
            <person name="Iijima M."/>
            <person name="Ikeda M."/>
            <person name="Ikeno M."/>
            <person name="Itoh S."/>
            <person name="Itoh T."/>
            <person name="Itoh Y."/>
            <person name="Itoh Y."/>
            <person name="Iwabuchi A."/>
            <person name="Kamiya K."/>
            <person name="Karasawa W."/>
            <person name="Katagiri S."/>
            <person name="Kikuta A."/>
            <person name="Kobayashi N."/>
            <person name="Kono I."/>
            <person name="Machita K."/>
            <person name="Maehara T."/>
            <person name="Mizuno H."/>
            <person name="Mizubayashi T."/>
            <person name="Mukai Y."/>
            <person name="Nagasaki H."/>
            <person name="Nakashima M."/>
            <person name="Nakama Y."/>
            <person name="Nakamichi Y."/>
            <person name="Nakamura M."/>
            <person name="Namiki N."/>
            <person name="Negishi M."/>
            <person name="Ohta I."/>
            <person name="Ono N."/>
            <person name="Saji S."/>
            <person name="Sakai K."/>
            <person name="Shibata M."/>
            <person name="Shimokawa T."/>
            <person name="Shomura A."/>
            <person name="Song J."/>
            <person name="Takazaki Y."/>
            <person name="Terasawa K."/>
            <person name="Tsuji K."/>
            <person name="Waki K."/>
            <person name="Yamagata H."/>
            <person name="Yamane H."/>
            <person name="Yoshiki S."/>
            <person name="Yoshihara R."/>
            <person name="Yukawa K."/>
            <person name="Zhong H."/>
            <person name="Iwama H."/>
            <person name="Endo T."/>
            <person name="Ito H."/>
            <person name="Hahn J.H."/>
            <person name="Kim H.I."/>
            <person name="Eun M.Y."/>
            <person name="Yano M."/>
            <person name="Jiang J."/>
            <person name="Gojobori T."/>
        </authorList>
    </citation>
    <scope>NUCLEOTIDE SEQUENCE [LARGE SCALE GENOMIC DNA]</scope>
</reference>
<protein>
    <submittedName>
        <fullName evidence="1">Uncharacterized protein</fullName>
    </submittedName>
</protein>
<proteinExistence type="predicted"/>
<dbReference type="Proteomes" id="UP000817658">
    <property type="component" value="Chromosome 1"/>
</dbReference>
<accession>Q5N7L7</accession>
<name>Q5N7L7_ORYSJ</name>
<dbReference type="AlphaFoldDB" id="Q5N7L7"/>
<sequence length="64" mass="6771">MAKHAAAVVSLRRGAKPLLTWMMDTSSAAPGTFAVHGDGMGQVAVGRELRVEKGLNYDLSSIDQ</sequence>
<dbReference type="EMBL" id="AP003455">
    <property type="protein sequence ID" value="BAD82540.1"/>
    <property type="molecule type" value="Genomic_DNA"/>
</dbReference>